<evidence type="ECO:0000313" key="1">
    <source>
        <dbReference type="EMBL" id="CAH0723908.1"/>
    </source>
</evidence>
<feature type="non-terminal residue" evidence="1">
    <location>
        <position position="97"/>
    </location>
</feature>
<name>A0A8J9VL37_9NEOP</name>
<keyword evidence="2" id="KW-1185">Reference proteome</keyword>
<accession>A0A8J9VL37</accession>
<reference evidence="1" key="1">
    <citation type="submission" date="2021-12" db="EMBL/GenBank/DDBJ databases">
        <authorList>
            <person name="Martin H S."/>
        </authorList>
    </citation>
    <scope>NUCLEOTIDE SEQUENCE</scope>
</reference>
<protein>
    <submittedName>
        <fullName evidence="1">Uncharacterized protein</fullName>
    </submittedName>
</protein>
<proteinExistence type="predicted"/>
<sequence>MWSRSLKIGFHVTNANYGHMRSARVEEIKEDRSSNTESLSYHWSEEIHTYMEYAILPERYRSKQVLEPMKRIRMIQDVKEELKDAYKSYPYLTAKAV</sequence>
<dbReference type="AlphaFoldDB" id="A0A8J9VL37"/>
<dbReference type="Proteomes" id="UP000838878">
    <property type="component" value="Chromosome 4"/>
</dbReference>
<organism evidence="1 2">
    <name type="scientific">Brenthis ino</name>
    <name type="common">lesser marbled fritillary</name>
    <dbReference type="NCBI Taxonomy" id="405034"/>
    <lineage>
        <taxon>Eukaryota</taxon>
        <taxon>Metazoa</taxon>
        <taxon>Ecdysozoa</taxon>
        <taxon>Arthropoda</taxon>
        <taxon>Hexapoda</taxon>
        <taxon>Insecta</taxon>
        <taxon>Pterygota</taxon>
        <taxon>Neoptera</taxon>
        <taxon>Endopterygota</taxon>
        <taxon>Lepidoptera</taxon>
        <taxon>Glossata</taxon>
        <taxon>Ditrysia</taxon>
        <taxon>Papilionoidea</taxon>
        <taxon>Nymphalidae</taxon>
        <taxon>Heliconiinae</taxon>
        <taxon>Argynnini</taxon>
        <taxon>Brenthis</taxon>
    </lineage>
</organism>
<gene>
    <name evidence="1" type="ORF">BINO364_LOCUS9676</name>
</gene>
<evidence type="ECO:0000313" key="2">
    <source>
        <dbReference type="Proteomes" id="UP000838878"/>
    </source>
</evidence>
<dbReference type="EMBL" id="OV170224">
    <property type="protein sequence ID" value="CAH0723908.1"/>
    <property type="molecule type" value="Genomic_DNA"/>
</dbReference>